<sequence length="109" mass="11197">MARAVFGAGLLLTASGLFAFALGALVRSTATGITLAVTGLFIAPQLTSALPGEWGRTVSTYFLSNAAGQLLDVSPDSDGLPPWTGLGVFCGYIVIVLALAVVITQRRDV</sequence>
<feature type="transmembrane region" description="Helical" evidence="1">
    <location>
        <begin position="83"/>
        <end position="103"/>
    </location>
</feature>
<dbReference type="EMBL" id="CP071872">
    <property type="protein sequence ID" value="UNM12111.1"/>
    <property type="molecule type" value="Genomic_DNA"/>
</dbReference>
<dbReference type="Proteomes" id="UP000828924">
    <property type="component" value="Chromosome"/>
</dbReference>
<reference evidence="2 3" key="1">
    <citation type="submission" date="2021-03" db="EMBL/GenBank/DDBJ databases">
        <title>Complete genome of Streptomyces formicae strain 1H-GS9 (DSM 100524).</title>
        <authorList>
            <person name="Atanasov K.E."/>
            <person name="Altabella T."/>
            <person name="Ferrer A."/>
        </authorList>
    </citation>
    <scope>NUCLEOTIDE SEQUENCE [LARGE SCALE GENOMIC DNA]</scope>
    <source>
        <strain evidence="2 3">1H-GS9</strain>
    </source>
</reference>
<dbReference type="RefSeq" id="WP_242330708.1">
    <property type="nucleotide sequence ID" value="NZ_CP071872.1"/>
</dbReference>
<keyword evidence="3" id="KW-1185">Reference proteome</keyword>
<organism evidence="2 3">
    <name type="scientific">Streptomyces formicae</name>
    <dbReference type="NCBI Taxonomy" id="1616117"/>
    <lineage>
        <taxon>Bacteria</taxon>
        <taxon>Bacillati</taxon>
        <taxon>Actinomycetota</taxon>
        <taxon>Actinomycetes</taxon>
        <taxon>Kitasatosporales</taxon>
        <taxon>Streptomycetaceae</taxon>
        <taxon>Streptomyces</taxon>
    </lineage>
</organism>
<evidence type="ECO:0000256" key="1">
    <source>
        <dbReference type="SAM" id="Phobius"/>
    </source>
</evidence>
<accession>A0ABY3WNM4</accession>
<gene>
    <name evidence="2" type="ORF">J4032_11685</name>
</gene>
<evidence type="ECO:0000313" key="2">
    <source>
        <dbReference type="EMBL" id="UNM12111.1"/>
    </source>
</evidence>
<keyword evidence="1" id="KW-0472">Membrane</keyword>
<name>A0ABY3WNM4_9ACTN</name>
<protein>
    <submittedName>
        <fullName evidence="2">Uncharacterized protein</fullName>
    </submittedName>
</protein>
<proteinExistence type="predicted"/>
<keyword evidence="1" id="KW-0812">Transmembrane</keyword>
<keyword evidence="1" id="KW-1133">Transmembrane helix</keyword>
<evidence type="ECO:0000313" key="3">
    <source>
        <dbReference type="Proteomes" id="UP000828924"/>
    </source>
</evidence>